<dbReference type="Gene3D" id="1.10.150.450">
    <property type="match status" value="1"/>
</dbReference>
<dbReference type="InterPro" id="IPR023214">
    <property type="entry name" value="HAD_sf"/>
</dbReference>
<dbReference type="InterPro" id="IPR010237">
    <property type="entry name" value="Pyr-5-nucltdase"/>
</dbReference>
<sequence length="253" mass="28303">MAPRNIHTLLFDLDQTLYPKSCGLATQVSTRITQYMEKILKMPADEVDKIRNHYYKTYGLTLKGLMIDHQVDINDYLDYVHGGLNLKAHIGRDERLIKVLASINPSIKKIIFSNADLGHCQRVTKELGVDNFFDDTIEYLELGDFSKPHPVSYQMAMKKAGTTDAAGCVFFDDVVDNLEGAKKAGMITVLVGGTTESPSVDYCIQEIHDIVNIFPDLIVSNTTIVDPIIKTNTDISEQLHIPQQETVIVQQSS</sequence>
<dbReference type="STRING" id="1054147.F4Q3A2"/>
<dbReference type="InterPro" id="IPR036412">
    <property type="entry name" value="HAD-like_sf"/>
</dbReference>
<evidence type="ECO:0000313" key="1">
    <source>
        <dbReference type="EMBL" id="EGG17612.1"/>
    </source>
</evidence>
<dbReference type="SFLD" id="SFLDG01129">
    <property type="entry name" value="C1.5:_HAD__Beta-PGM__Phosphata"/>
    <property type="match status" value="1"/>
</dbReference>
<dbReference type="PANTHER" id="PTHR12725:SF117">
    <property type="entry name" value="HALOACID DEHALOGENASE-LIKE HYDROLASE"/>
    <property type="match status" value="1"/>
</dbReference>
<gene>
    <name evidence="1" type="ORF">DFA_08608</name>
</gene>
<dbReference type="OMA" id="YPHHVNL"/>
<dbReference type="EMBL" id="GL883021">
    <property type="protein sequence ID" value="EGG17612.1"/>
    <property type="molecule type" value="Genomic_DNA"/>
</dbReference>
<dbReference type="Gene3D" id="3.40.50.1000">
    <property type="entry name" value="HAD superfamily/HAD-like"/>
    <property type="match status" value="1"/>
</dbReference>
<protein>
    <submittedName>
        <fullName evidence="1">Haloacid dehalogenase-like hydrolase</fullName>
    </submittedName>
</protein>
<keyword evidence="2" id="KW-1185">Reference proteome</keyword>
<accession>F4Q3A2</accession>
<dbReference type="SFLD" id="SFLDG01132">
    <property type="entry name" value="C1.5.3:_5'-Nucleotidase_Like"/>
    <property type="match status" value="1"/>
</dbReference>
<reference evidence="2" key="1">
    <citation type="journal article" date="2011" name="Genome Res.">
        <title>Phylogeny-wide analysis of social amoeba genomes highlights ancient origins for complex intercellular communication.</title>
        <authorList>
            <person name="Heidel A.J."/>
            <person name="Lawal H.M."/>
            <person name="Felder M."/>
            <person name="Schilde C."/>
            <person name="Helps N.R."/>
            <person name="Tunggal B."/>
            <person name="Rivero F."/>
            <person name="John U."/>
            <person name="Schleicher M."/>
            <person name="Eichinger L."/>
            <person name="Platzer M."/>
            <person name="Noegel A.A."/>
            <person name="Schaap P."/>
            <person name="Gloeckner G."/>
        </authorList>
    </citation>
    <scope>NUCLEOTIDE SEQUENCE [LARGE SCALE GENOMIC DNA]</scope>
    <source>
        <strain evidence="2">SH3</strain>
    </source>
</reference>
<dbReference type="Pfam" id="PF00702">
    <property type="entry name" value="Hydrolase"/>
    <property type="match status" value="1"/>
</dbReference>
<proteinExistence type="predicted"/>
<dbReference type="SUPFAM" id="SSF56784">
    <property type="entry name" value="HAD-like"/>
    <property type="match status" value="1"/>
</dbReference>
<name>F4Q3A2_CACFS</name>
<dbReference type="NCBIfam" id="TIGR01509">
    <property type="entry name" value="HAD-SF-IA-v3"/>
    <property type="match status" value="1"/>
</dbReference>
<evidence type="ECO:0000313" key="2">
    <source>
        <dbReference type="Proteomes" id="UP000007797"/>
    </source>
</evidence>
<dbReference type="PANTHER" id="PTHR12725">
    <property type="entry name" value="HALOACID DEHALOGENASE-LIKE HYDROLASE"/>
    <property type="match status" value="1"/>
</dbReference>
<keyword evidence="1" id="KW-0378">Hydrolase</keyword>
<dbReference type="InterPro" id="IPR006439">
    <property type="entry name" value="HAD-SF_hydro_IA"/>
</dbReference>
<dbReference type="OrthoDB" id="1065058at2759"/>
<dbReference type="SFLD" id="SFLDS00003">
    <property type="entry name" value="Haloacid_Dehalogenase"/>
    <property type="match status" value="1"/>
</dbReference>
<dbReference type="GO" id="GO:0016787">
    <property type="term" value="F:hydrolase activity"/>
    <property type="evidence" value="ECO:0007669"/>
    <property type="project" value="UniProtKB-KW"/>
</dbReference>
<dbReference type="Proteomes" id="UP000007797">
    <property type="component" value="Unassembled WGS sequence"/>
</dbReference>
<dbReference type="GeneID" id="14869831"/>
<dbReference type="AlphaFoldDB" id="F4Q3A2"/>
<dbReference type="NCBIfam" id="TIGR01993">
    <property type="entry name" value="Pyr-5-nucltdase"/>
    <property type="match status" value="1"/>
</dbReference>
<dbReference type="KEGG" id="dfa:DFA_08608"/>
<dbReference type="RefSeq" id="XP_004356096.1">
    <property type="nucleotide sequence ID" value="XM_004356043.1"/>
</dbReference>
<organism evidence="1 2">
    <name type="scientific">Cavenderia fasciculata</name>
    <name type="common">Slime mold</name>
    <name type="synonym">Dictyostelium fasciculatum</name>
    <dbReference type="NCBI Taxonomy" id="261658"/>
    <lineage>
        <taxon>Eukaryota</taxon>
        <taxon>Amoebozoa</taxon>
        <taxon>Evosea</taxon>
        <taxon>Eumycetozoa</taxon>
        <taxon>Dictyostelia</taxon>
        <taxon>Acytosteliales</taxon>
        <taxon>Cavenderiaceae</taxon>
        <taxon>Cavenderia</taxon>
    </lineage>
</organism>